<sequence length="213" mass="23005">MDYAQALWDYHNTGTSLEQADVIVGLGSYDLRVADRCAELYAEGWAPLVIFTGASGNWTSGKLAGSEAQAFSDRAIALGVPQHAVRLEETATNISENIRFVRAHAPGAGKVIWVTKPQTQRRVSATLPVSWPGVISIITAPQHGLAAQPVAHHSFEALVSEMVGDTWRMAAYADKGFQARQPLGPDVQMAFDQLVAAGFTDHLPPTVRSLLDR</sequence>
<dbReference type="Pfam" id="PF02698">
    <property type="entry name" value="DUF218"/>
    <property type="match status" value="1"/>
</dbReference>
<dbReference type="PANTHER" id="PTHR30336:SF20">
    <property type="entry name" value="DUF218 DOMAIN-CONTAINING PROTEIN"/>
    <property type="match status" value="1"/>
</dbReference>
<dbReference type="InterPro" id="IPR003848">
    <property type="entry name" value="DUF218"/>
</dbReference>
<dbReference type="EMBL" id="JAAAML010000003">
    <property type="protein sequence ID" value="MCO6410188.1"/>
    <property type="molecule type" value="Genomic_DNA"/>
</dbReference>
<keyword evidence="3" id="KW-1185">Reference proteome</keyword>
<accession>A0ABT1CVJ7</accession>
<evidence type="ECO:0000313" key="2">
    <source>
        <dbReference type="EMBL" id="MCO6410188.1"/>
    </source>
</evidence>
<reference evidence="2 3" key="1">
    <citation type="submission" date="2020-01" db="EMBL/GenBank/DDBJ databases">
        <title>Genomes of bacteria type strains.</title>
        <authorList>
            <person name="Chen J."/>
            <person name="Zhu S."/>
            <person name="Yang J."/>
        </authorList>
    </citation>
    <scope>NUCLEOTIDE SEQUENCE [LARGE SCALE GENOMIC DNA]</scope>
    <source>
        <strain evidence="2 3">DSM 16655</strain>
    </source>
</reference>
<organism evidence="2 3">
    <name type="scientific">Hoeflea alexandrii</name>
    <dbReference type="NCBI Taxonomy" id="288436"/>
    <lineage>
        <taxon>Bacteria</taxon>
        <taxon>Pseudomonadati</taxon>
        <taxon>Pseudomonadota</taxon>
        <taxon>Alphaproteobacteria</taxon>
        <taxon>Hyphomicrobiales</taxon>
        <taxon>Rhizobiaceae</taxon>
        <taxon>Hoeflea</taxon>
    </lineage>
</organism>
<dbReference type="Gene3D" id="3.40.50.620">
    <property type="entry name" value="HUPs"/>
    <property type="match status" value="1"/>
</dbReference>
<feature type="domain" description="DUF218" evidence="1">
    <location>
        <begin position="21"/>
        <end position="163"/>
    </location>
</feature>
<dbReference type="CDD" id="cd06259">
    <property type="entry name" value="YdcF-like"/>
    <property type="match status" value="1"/>
</dbReference>
<dbReference type="InterPro" id="IPR014729">
    <property type="entry name" value="Rossmann-like_a/b/a_fold"/>
</dbReference>
<evidence type="ECO:0000259" key="1">
    <source>
        <dbReference type="Pfam" id="PF02698"/>
    </source>
</evidence>
<dbReference type="Proteomes" id="UP001320715">
    <property type="component" value="Unassembled WGS sequence"/>
</dbReference>
<dbReference type="PANTHER" id="PTHR30336">
    <property type="entry name" value="INNER MEMBRANE PROTEIN, PROBABLE PERMEASE"/>
    <property type="match status" value="1"/>
</dbReference>
<protein>
    <submittedName>
        <fullName evidence="2">YdcF family protein</fullName>
    </submittedName>
</protein>
<proteinExistence type="predicted"/>
<comment type="caution">
    <text evidence="2">The sequence shown here is derived from an EMBL/GenBank/DDBJ whole genome shotgun (WGS) entry which is preliminary data.</text>
</comment>
<evidence type="ECO:0000313" key="3">
    <source>
        <dbReference type="Proteomes" id="UP001320715"/>
    </source>
</evidence>
<gene>
    <name evidence="2" type="ORF">GTW23_18555</name>
</gene>
<dbReference type="InterPro" id="IPR051599">
    <property type="entry name" value="Cell_Envelope_Assoc"/>
</dbReference>
<name>A0ABT1CVJ7_9HYPH</name>